<evidence type="ECO:0000256" key="5">
    <source>
        <dbReference type="ARBA" id="ARBA00023117"/>
    </source>
</evidence>
<dbReference type="SUPFAM" id="SSF47370">
    <property type="entry name" value="Bromodomain"/>
    <property type="match status" value="2"/>
</dbReference>
<evidence type="ECO:0000256" key="3">
    <source>
        <dbReference type="ARBA" id="ARBA00022853"/>
    </source>
</evidence>
<feature type="region of interest" description="Disordered" evidence="9">
    <location>
        <begin position="383"/>
        <end position="461"/>
    </location>
</feature>
<sequence>MMDSKRKANGAAASDSDDRSSKRRKVTDFDLSKGESRDSTTAYGLSFLEQIRRTADKSGRLVATYFEKLLPRDSNEEYYKQTRMPISLETIEDKLNNGKFRTLAELESYFKRMISNAKEFYPRSSSVFDDAERVRKALSNYMTKTNPAYGTRGYQAQPTPLPPEDGEEEDEDAEGEEEEQGEAEAEDKDAEGEDEEQEEDVGRGSRRRSIVLKRRESGRPSRNSTSQAQDSPRLSIPPGKPDHQYENVPYKGLSFQQAQEKIVEELLRYYEPDYEGYFEPFHNLPPRALKDYYRVITDPLSLKKLQKSVKGVHGRGEATGMSDYKSWSAFEEKSKLLWTNAYFYNEEGSEIYDLAQELEEAFYGELKKAQAVVQEPAQPPKIKLKVGQGTETPSSSKKITIHVGGRGGSADSPAPAASQSADTPAGGVNGATRTSSRLDATRSVSASVPSPSPSAQAGPKTEEMALVSPVIVAQPPSSTPGAARPLVAAIPPQPLPQAVPTNPVANGYVEQKRLRRVGKGINDALISRLRIQLHPNMQVEHSNVLTVFPHPGELQQSATVSLPPHYNRVFIVPTLPDFLYDRQYSLWVMIDKQPLKPCMQVLPSQLPQERAFEVLLHPGVNVIEAHLIAAIPRNEREPGGPEVELEVFTVFANVMRS</sequence>
<keyword evidence="5 8" id="KW-0103">Bromodomain</keyword>
<evidence type="ECO:0000256" key="1">
    <source>
        <dbReference type="ARBA" id="ARBA00004123"/>
    </source>
</evidence>
<dbReference type="STRING" id="94208.A0A2S4KNE4"/>
<organism evidence="11 12">
    <name type="scientific">Tolypocladium paradoxum</name>
    <dbReference type="NCBI Taxonomy" id="94208"/>
    <lineage>
        <taxon>Eukaryota</taxon>
        <taxon>Fungi</taxon>
        <taxon>Dikarya</taxon>
        <taxon>Ascomycota</taxon>
        <taxon>Pezizomycotina</taxon>
        <taxon>Sordariomycetes</taxon>
        <taxon>Hypocreomycetidae</taxon>
        <taxon>Hypocreales</taxon>
        <taxon>Ophiocordycipitaceae</taxon>
        <taxon>Tolypocladium</taxon>
    </lineage>
</organism>
<dbReference type="Pfam" id="PF22994">
    <property type="entry name" value="RSC4_Ig_like"/>
    <property type="match status" value="1"/>
</dbReference>
<dbReference type="OrthoDB" id="6017at2759"/>
<dbReference type="GO" id="GO:0003682">
    <property type="term" value="F:chromatin binding"/>
    <property type="evidence" value="ECO:0007669"/>
    <property type="project" value="TreeGrafter"/>
</dbReference>
<dbReference type="AlphaFoldDB" id="A0A2S4KNE4"/>
<dbReference type="PANTHER" id="PTHR16062:SF19">
    <property type="entry name" value="PROTEIN POLYBROMO-1"/>
    <property type="match status" value="1"/>
</dbReference>
<dbReference type="GO" id="GO:0006338">
    <property type="term" value="P:chromatin remodeling"/>
    <property type="evidence" value="ECO:0007669"/>
    <property type="project" value="InterPro"/>
</dbReference>
<comment type="subcellular location">
    <subcellularLocation>
        <location evidence="1">Nucleus</location>
    </subcellularLocation>
</comment>
<keyword evidence="7" id="KW-0539">Nucleus</keyword>
<keyword evidence="3" id="KW-0156">Chromatin regulator</keyword>
<feature type="compositionally biased region" description="Basic and acidic residues" evidence="9">
    <location>
        <begin position="16"/>
        <end position="38"/>
    </location>
</feature>
<evidence type="ECO:0000256" key="2">
    <source>
        <dbReference type="ARBA" id="ARBA00022737"/>
    </source>
</evidence>
<accession>A0A2S4KNE4</accession>
<dbReference type="Gene3D" id="1.20.920.10">
    <property type="entry name" value="Bromodomain-like"/>
    <property type="match status" value="2"/>
</dbReference>
<feature type="compositionally biased region" description="Polar residues" evidence="9">
    <location>
        <begin position="220"/>
        <end position="232"/>
    </location>
</feature>
<reference evidence="11 12" key="1">
    <citation type="submission" date="2018-01" db="EMBL/GenBank/DDBJ databases">
        <title>Harnessing the power of phylogenomics to disentangle the directionality and signatures of interkingdom host jumping in the parasitic fungal genus Tolypocladium.</title>
        <authorList>
            <person name="Quandt C.A."/>
            <person name="Patterson W."/>
            <person name="Spatafora J.W."/>
        </authorList>
    </citation>
    <scope>NUCLEOTIDE SEQUENCE [LARGE SCALE GENOMIC DNA]</scope>
    <source>
        <strain evidence="11 12">NRBC 100945</strain>
    </source>
</reference>
<comment type="caution">
    <text evidence="11">The sequence shown here is derived from an EMBL/GenBank/DDBJ whole genome shotgun (WGS) entry which is preliminary data.</text>
</comment>
<feature type="domain" description="Bromo" evidence="10">
    <location>
        <begin position="269"/>
        <end position="352"/>
    </location>
</feature>
<dbReference type="InterPro" id="IPR001487">
    <property type="entry name" value="Bromodomain"/>
</dbReference>
<dbReference type="EMBL" id="PKSG01001018">
    <property type="protein sequence ID" value="POR31675.1"/>
    <property type="molecule type" value="Genomic_DNA"/>
</dbReference>
<feature type="compositionally biased region" description="Low complexity" evidence="9">
    <location>
        <begin position="443"/>
        <end position="455"/>
    </location>
</feature>
<feature type="compositionally biased region" description="Low complexity" evidence="9">
    <location>
        <begin position="409"/>
        <end position="425"/>
    </location>
</feature>
<evidence type="ECO:0000256" key="7">
    <source>
        <dbReference type="ARBA" id="ARBA00023242"/>
    </source>
</evidence>
<dbReference type="CDD" id="cd04369">
    <property type="entry name" value="Bromodomain"/>
    <property type="match status" value="2"/>
</dbReference>
<dbReference type="SMART" id="SM00297">
    <property type="entry name" value="BROMO"/>
    <property type="match status" value="2"/>
</dbReference>
<dbReference type="FunFam" id="1.20.920.10:FF:000083">
    <property type="entry name" value="WGS project CABT00000000 data, contig 2.8"/>
    <property type="match status" value="1"/>
</dbReference>
<protein>
    <submittedName>
        <fullName evidence="11">Chromatin structure-remodeling complex subunit rsc1</fullName>
    </submittedName>
</protein>
<evidence type="ECO:0000256" key="6">
    <source>
        <dbReference type="ARBA" id="ARBA00023163"/>
    </source>
</evidence>
<evidence type="ECO:0000256" key="9">
    <source>
        <dbReference type="SAM" id="MobiDB-lite"/>
    </source>
</evidence>
<evidence type="ECO:0000313" key="12">
    <source>
        <dbReference type="Proteomes" id="UP000237481"/>
    </source>
</evidence>
<feature type="compositionally biased region" description="Polar residues" evidence="9">
    <location>
        <begin position="389"/>
        <end position="398"/>
    </location>
</feature>
<dbReference type="Proteomes" id="UP000237481">
    <property type="component" value="Unassembled WGS sequence"/>
</dbReference>
<dbReference type="InterPro" id="IPR054551">
    <property type="entry name" value="RSC4_Ig-like"/>
</dbReference>
<feature type="compositionally biased region" description="Polar residues" evidence="9">
    <location>
        <begin position="144"/>
        <end position="158"/>
    </location>
</feature>
<gene>
    <name evidence="11" type="ORF">TPAR_08140</name>
</gene>
<keyword evidence="4" id="KW-0805">Transcription regulation</keyword>
<keyword evidence="12" id="KW-1185">Reference proteome</keyword>
<dbReference type="PANTHER" id="PTHR16062">
    <property type="entry name" value="SWI/SNF-RELATED"/>
    <property type="match status" value="1"/>
</dbReference>
<proteinExistence type="predicted"/>
<feature type="domain" description="Bromo" evidence="10">
    <location>
        <begin position="58"/>
        <end position="128"/>
    </location>
</feature>
<dbReference type="Pfam" id="PF00439">
    <property type="entry name" value="Bromodomain"/>
    <property type="match status" value="2"/>
</dbReference>
<evidence type="ECO:0000259" key="10">
    <source>
        <dbReference type="PROSITE" id="PS50014"/>
    </source>
</evidence>
<feature type="region of interest" description="Disordered" evidence="9">
    <location>
        <begin position="1"/>
        <end position="39"/>
    </location>
</feature>
<evidence type="ECO:0000256" key="4">
    <source>
        <dbReference type="ARBA" id="ARBA00023015"/>
    </source>
</evidence>
<keyword evidence="2" id="KW-0677">Repeat</keyword>
<dbReference type="InterPro" id="IPR037382">
    <property type="entry name" value="Rsc/polybromo"/>
</dbReference>
<evidence type="ECO:0000256" key="8">
    <source>
        <dbReference type="PROSITE-ProRule" id="PRU00035"/>
    </source>
</evidence>
<dbReference type="GO" id="GO:0016586">
    <property type="term" value="C:RSC-type complex"/>
    <property type="evidence" value="ECO:0007669"/>
    <property type="project" value="InterPro"/>
</dbReference>
<dbReference type="GO" id="GO:0006368">
    <property type="term" value="P:transcription elongation by RNA polymerase II"/>
    <property type="evidence" value="ECO:0007669"/>
    <property type="project" value="TreeGrafter"/>
</dbReference>
<name>A0A2S4KNE4_9HYPO</name>
<feature type="compositionally biased region" description="Acidic residues" evidence="9">
    <location>
        <begin position="164"/>
        <end position="199"/>
    </location>
</feature>
<keyword evidence="6" id="KW-0804">Transcription</keyword>
<evidence type="ECO:0000313" key="11">
    <source>
        <dbReference type="EMBL" id="POR31675.1"/>
    </source>
</evidence>
<feature type="region of interest" description="Disordered" evidence="9">
    <location>
        <begin position="144"/>
        <end position="247"/>
    </location>
</feature>
<dbReference type="InterPro" id="IPR036427">
    <property type="entry name" value="Bromodomain-like_sf"/>
</dbReference>
<dbReference type="PROSITE" id="PS50014">
    <property type="entry name" value="BROMODOMAIN_2"/>
    <property type="match status" value="2"/>
</dbReference>